<proteinExistence type="predicted"/>
<feature type="region of interest" description="Disordered" evidence="1">
    <location>
        <begin position="1"/>
        <end position="24"/>
    </location>
</feature>
<gene>
    <name evidence="2" type="ORF">N180_20600</name>
</gene>
<dbReference type="eggNOG" id="ENOG503343M">
    <property type="taxonomic scope" value="Bacteria"/>
</dbReference>
<evidence type="ECO:0000313" key="3">
    <source>
        <dbReference type="Proteomes" id="UP000028007"/>
    </source>
</evidence>
<reference evidence="2 3" key="1">
    <citation type="journal article" date="1992" name="Int. J. Syst. Bacteriol.">
        <title>Sphingobacterium antarcticus sp. nov. a Psychrotrophic Bacterium from the Soils of Schirmacher Oasis, Antarctica.</title>
        <authorList>
            <person name="Shivaji S."/>
            <person name="Ray M.K."/>
            <person name="Rao N.S."/>
            <person name="Saiserr L."/>
            <person name="Jagannadham M.V."/>
            <person name="Kumar G.S."/>
            <person name="Reddy G."/>
            <person name="Bhargava P.M."/>
        </authorList>
    </citation>
    <scope>NUCLEOTIDE SEQUENCE [LARGE SCALE GENOMIC DNA]</scope>
    <source>
        <strain evidence="2 3">4BY</strain>
    </source>
</reference>
<comment type="caution">
    <text evidence="2">The sequence shown here is derived from an EMBL/GenBank/DDBJ whole genome shotgun (WGS) entry which is preliminary data.</text>
</comment>
<evidence type="ECO:0000313" key="2">
    <source>
        <dbReference type="EMBL" id="KEQ29837.1"/>
    </source>
</evidence>
<evidence type="ECO:0000256" key="1">
    <source>
        <dbReference type="SAM" id="MobiDB-lite"/>
    </source>
</evidence>
<sequence length="146" mass="16510">MKKMNKAASDGTNKGGRPVGLEPRNRSIHCRFTEKEHQLIEHMERVFSLSKANLIRTRVLENAEPLILDGLEFAKELRAIGTELGRAGNNINQLAKHANTLEKSGLLNESVVTRFNVLIESYNVVQTELIKTLRKVTRDSAKKYKI</sequence>
<protein>
    <submittedName>
        <fullName evidence="2">Uncharacterized protein</fullName>
    </submittedName>
</protein>
<dbReference type="OrthoDB" id="681025at2"/>
<dbReference type="Pfam" id="PF21983">
    <property type="entry name" value="NikA-like"/>
    <property type="match status" value="1"/>
</dbReference>
<dbReference type="AlphaFoldDB" id="A0A081PGL4"/>
<organism evidence="2 3">
    <name type="scientific">Pedobacter antarcticus 4BY</name>
    <dbReference type="NCBI Taxonomy" id="1358423"/>
    <lineage>
        <taxon>Bacteria</taxon>
        <taxon>Pseudomonadati</taxon>
        <taxon>Bacteroidota</taxon>
        <taxon>Sphingobacteriia</taxon>
        <taxon>Sphingobacteriales</taxon>
        <taxon>Sphingobacteriaceae</taxon>
        <taxon>Pedobacter</taxon>
    </lineage>
</organism>
<dbReference type="Proteomes" id="UP000028007">
    <property type="component" value="Unassembled WGS sequence"/>
</dbReference>
<dbReference type="InterPro" id="IPR053842">
    <property type="entry name" value="NikA-like"/>
</dbReference>
<accession>A0A081PGL4</accession>
<dbReference type="EMBL" id="JNFF01000060">
    <property type="protein sequence ID" value="KEQ29837.1"/>
    <property type="molecule type" value="Genomic_DNA"/>
</dbReference>
<name>A0A081PGL4_9SPHI</name>
<keyword evidence="3" id="KW-1185">Reference proteome</keyword>
<dbReference type="RefSeq" id="WP_088775981.1">
    <property type="nucleotide sequence ID" value="NZ_JNFF01000060.1"/>
</dbReference>